<keyword evidence="2" id="KW-1185">Reference proteome</keyword>
<evidence type="ECO:0000313" key="1">
    <source>
        <dbReference type="EMBL" id="KAF7826009.1"/>
    </source>
</evidence>
<comment type="caution">
    <text evidence="1">The sequence shown here is derived from an EMBL/GenBank/DDBJ whole genome shotgun (WGS) entry which is preliminary data.</text>
</comment>
<dbReference type="AlphaFoldDB" id="A0A834WQQ2"/>
<dbReference type="Proteomes" id="UP000634136">
    <property type="component" value="Unassembled WGS sequence"/>
</dbReference>
<keyword evidence="1" id="KW-0808">Transferase</keyword>
<dbReference type="EMBL" id="JAAIUW010000006">
    <property type="protein sequence ID" value="KAF7826009.1"/>
    <property type="molecule type" value="Genomic_DNA"/>
</dbReference>
<dbReference type="PANTHER" id="PTHR33593:SF28">
    <property type="entry name" value="ANKYRIN REPEAT_KH DOMAIN PROTEIN (DUF1442)"/>
    <property type="match status" value="1"/>
</dbReference>
<name>A0A834WQQ2_9FABA</name>
<dbReference type="GO" id="GO:0008168">
    <property type="term" value="F:methyltransferase activity"/>
    <property type="evidence" value="ECO:0007669"/>
    <property type="project" value="UniProtKB-KW"/>
</dbReference>
<organism evidence="1 2">
    <name type="scientific">Senna tora</name>
    <dbReference type="NCBI Taxonomy" id="362788"/>
    <lineage>
        <taxon>Eukaryota</taxon>
        <taxon>Viridiplantae</taxon>
        <taxon>Streptophyta</taxon>
        <taxon>Embryophyta</taxon>
        <taxon>Tracheophyta</taxon>
        <taxon>Spermatophyta</taxon>
        <taxon>Magnoliopsida</taxon>
        <taxon>eudicotyledons</taxon>
        <taxon>Gunneridae</taxon>
        <taxon>Pentapetalae</taxon>
        <taxon>rosids</taxon>
        <taxon>fabids</taxon>
        <taxon>Fabales</taxon>
        <taxon>Fabaceae</taxon>
        <taxon>Caesalpinioideae</taxon>
        <taxon>Cassia clade</taxon>
        <taxon>Senna</taxon>
    </lineage>
</organism>
<sequence>MAAGWNTKLIVESWPRGELRATSVGLAIAARTIGARHVCIVPDEWSRAEYAKGIDFLLLDCKVGKEFMSMVLRMAMQNVSPRGAVLACKNAWESDDVVLGFKWHAVLATHTRLVRSVLLPIGKGLDIAYIGTTTPTNNNSRWIKHVDQRSGEEHFFRLSKN</sequence>
<keyword evidence="1" id="KW-0489">Methyltransferase</keyword>
<gene>
    <name evidence="1" type="ORF">G2W53_017173</name>
</gene>
<evidence type="ECO:0000313" key="2">
    <source>
        <dbReference type="Proteomes" id="UP000634136"/>
    </source>
</evidence>
<proteinExistence type="predicted"/>
<dbReference type="Pfam" id="PF07279">
    <property type="entry name" value="DUF1442"/>
    <property type="match status" value="2"/>
</dbReference>
<dbReference type="GO" id="GO:0032259">
    <property type="term" value="P:methylation"/>
    <property type="evidence" value="ECO:0007669"/>
    <property type="project" value="UniProtKB-KW"/>
</dbReference>
<dbReference type="OrthoDB" id="685237at2759"/>
<dbReference type="PANTHER" id="PTHR33593">
    <property type="entry name" value="DUF1442 FAMILY PROTEIN"/>
    <property type="match status" value="1"/>
</dbReference>
<protein>
    <submittedName>
        <fullName evidence="1">S-adenosyl-L-methionine-dependent methyltransferase</fullName>
    </submittedName>
</protein>
<reference evidence="1" key="1">
    <citation type="submission" date="2020-09" db="EMBL/GenBank/DDBJ databases">
        <title>Genome-Enabled Discovery of Anthraquinone Biosynthesis in Senna tora.</title>
        <authorList>
            <person name="Kang S.-H."/>
            <person name="Pandey R.P."/>
            <person name="Lee C.-M."/>
            <person name="Sim J.-S."/>
            <person name="Jeong J.-T."/>
            <person name="Choi B.-S."/>
            <person name="Jung M."/>
            <person name="Ginzburg D."/>
            <person name="Zhao K."/>
            <person name="Won S.Y."/>
            <person name="Oh T.-J."/>
            <person name="Yu Y."/>
            <person name="Kim N.-H."/>
            <person name="Lee O.R."/>
            <person name="Lee T.-H."/>
            <person name="Bashyal P."/>
            <person name="Kim T.-S."/>
            <person name="Lee W.-H."/>
            <person name="Kawkins C."/>
            <person name="Kim C.-K."/>
            <person name="Kim J.S."/>
            <person name="Ahn B.O."/>
            <person name="Rhee S.Y."/>
            <person name="Sohng J.K."/>
        </authorList>
    </citation>
    <scope>NUCLEOTIDE SEQUENCE</scope>
    <source>
        <tissue evidence="1">Leaf</tissue>
    </source>
</reference>
<accession>A0A834WQQ2</accession>
<dbReference type="InterPro" id="IPR009902">
    <property type="entry name" value="DUF1442"/>
</dbReference>